<comment type="caution">
    <text evidence="2">The sequence shown here is derived from an EMBL/GenBank/DDBJ whole genome shotgun (WGS) entry which is preliminary data.</text>
</comment>
<keyword evidence="3" id="KW-1185">Reference proteome</keyword>
<keyword evidence="1" id="KW-1133">Transmembrane helix</keyword>
<evidence type="ECO:0000256" key="1">
    <source>
        <dbReference type="SAM" id="Phobius"/>
    </source>
</evidence>
<sequence length="92" mass="10429">MENMDAVKGAVTESALALANEDDKDAMMVPDIENVAEFENFTQDQDHSVIDHILSNDVSALLLFIYMTYMVAVPTSKRKKAMDFTAFFSYYF</sequence>
<organism evidence="2 3">
    <name type="scientific">Pleurodeles waltl</name>
    <name type="common">Iberian ribbed newt</name>
    <dbReference type="NCBI Taxonomy" id="8319"/>
    <lineage>
        <taxon>Eukaryota</taxon>
        <taxon>Metazoa</taxon>
        <taxon>Chordata</taxon>
        <taxon>Craniata</taxon>
        <taxon>Vertebrata</taxon>
        <taxon>Euteleostomi</taxon>
        <taxon>Amphibia</taxon>
        <taxon>Batrachia</taxon>
        <taxon>Caudata</taxon>
        <taxon>Salamandroidea</taxon>
        <taxon>Salamandridae</taxon>
        <taxon>Pleurodelinae</taxon>
        <taxon>Pleurodeles</taxon>
    </lineage>
</organism>
<reference evidence="2" key="1">
    <citation type="journal article" date="2022" name="bioRxiv">
        <title>Sequencing and chromosome-scale assembly of the giantPleurodeles waltlgenome.</title>
        <authorList>
            <person name="Brown T."/>
            <person name="Elewa A."/>
            <person name="Iarovenko S."/>
            <person name="Subramanian E."/>
            <person name="Araus A.J."/>
            <person name="Petzold A."/>
            <person name="Susuki M."/>
            <person name="Suzuki K.-i.T."/>
            <person name="Hayashi T."/>
            <person name="Toyoda A."/>
            <person name="Oliveira C."/>
            <person name="Osipova E."/>
            <person name="Leigh N.D."/>
            <person name="Simon A."/>
            <person name="Yun M.H."/>
        </authorList>
    </citation>
    <scope>NUCLEOTIDE SEQUENCE</scope>
    <source>
        <strain evidence="2">20211129_DDA</strain>
        <tissue evidence="2">Liver</tissue>
    </source>
</reference>
<protein>
    <submittedName>
        <fullName evidence="2">Uncharacterized protein</fullName>
    </submittedName>
</protein>
<accession>A0AAV7TRT9</accession>
<feature type="transmembrane region" description="Helical" evidence="1">
    <location>
        <begin position="53"/>
        <end position="72"/>
    </location>
</feature>
<keyword evidence="1" id="KW-0812">Transmembrane</keyword>
<proteinExistence type="predicted"/>
<name>A0AAV7TRT9_PLEWA</name>
<gene>
    <name evidence="2" type="ORF">NDU88_004210</name>
</gene>
<evidence type="ECO:0000313" key="3">
    <source>
        <dbReference type="Proteomes" id="UP001066276"/>
    </source>
</evidence>
<evidence type="ECO:0000313" key="2">
    <source>
        <dbReference type="EMBL" id="KAJ1178971.1"/>
    </source>
</evidence>
<keyword evidence="1" id="KW-0472">Membrane</keyword>
<dbReference type="EMBL" id="JANPWB010000006">
    <property type="protein sequence ID" value="KAJ1178971.1"/>
    <property type="molecule type" value="Genomic_DNA"/>
</dbReference>
<dbReference type="AlphaFoldDB" id="A0AAV7TRT9"/>
<dbReference type="Proteomes" id="UP001066276">
    <property type="component" value="Chromosome 3_2"/>
</dbReference>